<dbReference type="GO" id="GO:0016757">
    <property type="term" value="F:glycosyltransferase activity"/>
    <property type="evidence" value="ECO:0007669"/>
    <property type="project" value="UniProtKB-ARBA"/>
</dbReference>
<evidence type="ECO:0000259" key="1">
    <source>
        <dbReference type="Pfam" id="PF13439"/>
    </source>
</evidence>
<keyword evidence="3" id="KW-1185">Reference proteome</keyword>
<name>A0A2R4C596_9BURK</name>
<dbReference type="EMBL" id="CP028324">
    <property type="protein sequence ID" value="AVR94779.1"/>
    <property type="molecule type" value="Genomic_DNA"/>
</dbReference>
<dbReference type="Gene3D" id="3.40.50.2000">
    <property type="entry name" value="Glycogen Phosphorylase B"/>
    <property type="match status" value="2"/>
</dbReference>
<dbReference type="Pfam" id="PF13439">
    <property type="entry name" value="Glyco_transf_4"/>
    <property type="match status" value="1"/>
</dbReference>
<evidence type="ECO:0000313" key="2">
    <source>
        <dbReference type="EMBL" id="AVR94779.1"/>
    </source>
</evidence>
<feature type="domain" description="Glycosyltransferase subfamily 4-like N-terminal" evidence="1">
    <location>
        <begin position="20"/>
        <end position="170"/>
    </location>
</feature>
<dbReference type="Pfam" id="PF13692">
    <property type="entry name" value="Glyco_trans_1_4"/>
    <property type="match status" value="1"/>
</dbReference>
<dbReference type="InterPro" id="IPR050194">
    <property type="entry name" value="Glycosyltransferase_grp1"/>
</dbReference>
<evidence type="ECO:0000313" key="3">
    <source>
        <dbReference type="Proteomes" id="UP000240505"/>
    </source>
</evidence>
<organism evidence="2 3">
    <name type="scientific">Pseudoduganella armeniaca</name>
    <dbReference type="NCBI Taxonomy" id="2072590"/>
    <lineage>
        <taxon>Bacteria</taxon>
        <taxon>Pseudomonadati</taxon>
        <taxon>Pseudomonadota</taxon>
        <taxon>Betaproteobacteria</taxon>
        <taxon>Burkholderiales</taxon>
        <taxon>Oxalobacteraceae</taxon>
        <taxon>Telluria group</taxon>
        <taxon>Pseudoduganella</taxon>
    </lineage>
</organism>
<dbReference type="KEGG" id="masz:C9I28_02855"/>
<dbReference type="InterPro" id="IPR028098">
    <property type="entry name" value="Glyco_trans_4-like_N"/>
</dbReference>
<dbReference type="OrthoDB" id="267270at2"/>
<protein>
    <submittedName>
        <fullName evidence="2">Glycosyl transferase family 1</fullName>
    </submittedName>
</protein>
<dbReference type="PANTHER" id="PTHR45947">
    <property type="entry name" value="SULFOQUINOVOSYL TRANSFERASE SQD2"/>
    <property type="match status" value="1"/>
</dbReference>
<sequence>MASSETLRVGLVGPLPPPSGGMANQTLQLAALLRGEGIEVETVQVNAPYRPAWAGRIKGLRAVFRLLPYLAGLWRTAGRVQVFHVMANSGWSWHLFAAPAIWIARLRGTPVVINYRGGEAERFLRRARNWVRPSLTRADAVIVPSGFLEHVFGQFGFATQVVPNIVNLDRFAAAPVLPAQRQGLRLLVARNLEPIYDNATALRALALIRAHDPRTTLVIAGSGPLRDELERLTAQLGLTDAVTFTGRVDNAGMAALYRNADVMLNCSLVDNMPNSVLESLASGVPVVSTDVGGVPYLVEHERTALLVPPGAPRAMADAVLRLAAEPALAASLREAGLRQVQQYTWHSVRPRLLAVYRAAMNGRASAAPVEQP</sequence>
<dbReference type="SUPFAM" id="SSF53756">
    <property type="entry name" value="UDP-Glycosyltransferase/glycogen phosphorylase"/>
    <property type="match status" value="1"/>
</dbReference>
<dbReference type="PANTHER" id="PTHR45947:SF3">
    <property type="entry name" value="SULFOQUINOVOSYL TRANSFERASE SQD2"/>
    <property type="match status" value="1"/>
</dbReference>
<keyword evidence="2" id="KW-0808">Transferase</keyword>
<accession>A0A2R4C596</accession>
<dbReference type="CDD" id="cd03801">
    <property type="entry name" value="GT4_PimA-like"/>
    <property type="match status" value="1"/>
</dbReference>
<proteinExistence type="predicted"/>
<dbReference type="AlphaFoldDB" id="A0A2R4C596"/>
<gene>
    <name evidence="2" type="ORF">C9I28_02855</name>
</gene>
<dbReference type="Proteomes" id="UP000240505">
    <property type="component" value="Chromosome"/>
</dbReference>
<reference evidence="2 3" key="1">
    <citation type="submission" date="2018-03" db="EMBL/GenBank/DDBJ databases">
        <title>Massilia armeniaca sp. nov., isolated from desert soil.</title>
        <authorList>
            <person name="Huang H."/>
            <person name="Ren M."/>
        </authorList>
    </citation>
    <scope>NUCLEOTIDE SEQUENCE [LARGE SCALE GENOMIC DNA]</scope>
    <source>
        <strain evidence="2 3">ZMN-3</strain>
    </source>
</reference>